<comment type="caution">
    <text evidence="2">The sequence shown here is derived from an EMBL/GenBank/DDBJ whole genome shotgun (WGS) entry which is preliminary data.</text>
</comment>
<proteinExistence type="predicted"/>
<feature type="compositionally biased region" description="Basic and acidic residues" evidence="1">
    <location>
        <begin position="30"/>
        <end position="42"/>
    </location>
</feature>
<protein>
    <recommendedName>
        <fullName evidence="4">Transposase</fullName>
    </recommendedName>
</protein>
<accession>A0ABT1BHJ8</accession>
<gene>
    <name evidence="2" type="ORF">LOD26_25060</name>
</gene>
<feature type="region of interest" description="Disordered" evidence="1">
    <location>
        <begin position="30"/>
        <end position="54"/>
    </location>
</feature>
<evidence type="ECO:0000313" key="2">
    <source>
        <dbReference type="EMBL" id="MCO5784534.1"/>
    </source>
</evidence>
<reference evidence="2" key="1">
    <citation type="submission" date="2021-11" db="EMBL/GenBank/DDBJ databases">
        <title>Citrobacter meridianamericanus sp. nov. isolated from soil.</title>
        <authorList>
            <person name="Furlan J.P.R."/>
            <person name="Stehling E.G."/>
        </authorList>
    </citation>
    <scope>NUCLEOTIDE SEQUENCE</scope>
    <source>
        <strain evidence="2">BR102</strain>
    </source>
</reference>
<dbReference type="EMBL" id="JAJJVQ010000018">
    <property type="protein sequence ID" value="MCO5784534.1"/>
    <property type="molecule type" value="Genomic_DNA"/>
</dbReference>
<evidence type="ECO:0008006" key="4">
    <source>
        <dbReference type="Google" id="ProtNLM"/>
    </source>
</evidence>
<sequence>MDEKSLCAHIINLTAPWQVKSLALDENRGRAEPAEQLRHKPNEQQLSDAVGYCG</sequence>
<dbReference type="RefSeq" id="WP_252839105.1">
    <property type="nucleotide sequence ID" value="NZ_JAJJVQ010000018.1"/>
</dbReference>
<organism evidence="2 3">
    <name type="scientific">Citrobacter meridianamericanus</name>
    <dbReference type="NCBI Taxonomy" id="2894201"/>
    <lineage>
        <taxon>Bacteria</taxon>
        <taxon>Pseudomonadati</taxon>
        <taxon>Pseudomonadota</taxon>
        <taxon>Gammaproteobacteria</taxon>
        <taxon>Enterobacterales</taxon>
        <taxon>Enterobacteriaceae</taxon>
        <taxon>Citrobacter</taxon>
    </lineage>
</organism>
<name>A0ABT1BHJ8_9ENTR</name>
<evidence type="ECO:0000256" key="1">
    <source>
        <dbReference type="SAM" id="MobiDB-lite"/>
    </source>
</evidence>
<dbReference type="Proteomes" id="UP001139290">
    <property type="component" value="Unassembled WGS sequence"/>
</dbReference>
<keyword evidence="3" id="KW-1185">Reference proteome</keyword>
<evidence type="ECO:0000313" key="3">
    <source>
        <dbReference type="Proteomes" id="UP001139290"/>
    </source>
</evidence>